<dbReference type="AlphaFoldDB" id="A0A131Z7M7"/>
<evidence type="ECO:0000256" key="1">
    <source>
        <dbReference type="SAM" id="SignalP"/>
    </source>
</evidence>
<reference evidence="2" key="1">
    <citation type="journal article" date="2016" name="Ticks Tick Borne Dis.">
        <title>De novo assembly and annotation of the salivary gland transcriptome of Rhipicephalus appendiculatus male and female ticks during blood feeding.</title>
        <authorList>
            <person name="de Castro M.H."/>
            <person name="de Klerk D."/>
            <person name="Pienaar R."/>
            <person name="Latif A.A."/>
            <person name="Rees D.J."/>
            <person name="Mans B.J."/>
        </authorList>
    </citation>
    <scope>NUCLEOTIDE SEQUENCE</scope>
    <source>
        <tissue evidence="2">Salivary glands</tissue>
    </source>
</reference>
<organism evidence="2">
    <name type="scientific">Rhipicephalus appendiculatus</name>
    <name type="common">Brown ear tick</name>
    <dbReference type="NCBI Taxonomy" id="34631"/>
    <lineage>
        <taxon>Eukaryota</taxon>
        <taxon>Metazoa</taxon>
        <taxon>Ecdysozoa</taxon>
        <taxon>Arthropoda</taxon>
        <taxon>Chelicerata</taxon>
        <taxon>Arachnida</taxon>
        <taxon>Acari</taxon>
        <taxon>Parasitiformes</taxon>
        <taxon>Ixodida</taxon>
        <taxon>Ixodoidea</taxon>
        <taxon>Ixodidae</taxon>
        <taxon>Rhipicephalinae</taxon>
        <taxon>Rhipicephalus</taxon>
        <taxon>Rhipicephalus</taxon>
    </lineage>
</organism>
<evidence type="ECO:0000313" key="2">
    <source>
        <dbReference type="EMBL" id="JAP87353.1"/>
    </source>
</evidence>
<feature type="non-terminal residue" evidence="2">
    <location>
        <position position="1"/>
    </location>
</feature>
<proteinExistence type="predicted"/>
<accession>A0A131Z7M7</accession>
<feature type="chain" id="PRO_5007287031" evidence="1">
    <location>
        <begin position="34"/>
        <end position="98"/>
    </location>
</feature>
<dbReference type="EMBL" id="GEDV01001204">
    <property type="protein sequence ID" value="JAP87353.1"/>
    <property type="molecule type" value="Transcribed_RNA"/>
</dbReference>
<protein>
    <submittedName>
        <fullName evidence="2">Uncharacterized protein</fullName>
    </submittedName>
</protein>
<name>A0A131Z7M7_RHIAP</name>
<keyword evidence="1" id="KW-0732">Signal</keyword>
<feature type="signal peptide" evidence="1">
    <location>
        <begin position="1"/>
        <end position="33"/>
    </location>
</feature>
<sequence>GGGGGGGRRFVAAPPSLLCQCMGLTLLPPLAPSLLCQCVGLTLRPPPLLGDWGWRRPPPNLPPPCARLCKIVIVLGVLSLELNDPDFVGGKATKSTAV</sequence>